<dbReference type="EMBL" id="CP120629">
    <property type="protein sequence ID" value="WEW59403.1"/>
    <property type="molecule type" value="Genomic_DNA"/>
</dbReference>
<dbReference type="Proteomes" id="UP001219355">
    <property type="component" value="Chromosome 3"/>
</dbReference>
<organism evidence="1 2">
    <name type="scientific">Emydomyces testavorans</name>
    <dbReference type="NCBI Taxonomy" id="2070801"/>
    <lineage>
        <taxon>Eukaryota</taxon>
        <taxon>Fungi</taxon>
        <taxon>Dikarya</taxon>
        <taxon>Ascomycota</taxon>
        <taxon>Pezizomycotina</taxon>
        <taxon>Eurotiomycetes</taxon>
        <taxon>Eurotiomycetidae</taxon>
        <taxon>Onygenales</taxon>
        <taxon>Nannizziopsiaceae</taxon>
        <taxon>Emydomyces</taxon>
    </lineage>
</organism>
<dbReference type="AlphaFoldDB" id="A0AAF0DJA5"/>
<keyword evidence="2" id="KW-1185">Reference proteome</keyword>
<name>A0AAF0DJA5_9EURO</name>
<reference evidence="1" key="1">
    <citation type="submission" date="2023-03" db="EMBL/GenBank/DDBJ databases">
        <title>Emydomyces testavorans Genome Sequence.</title>
        <authorList>
            <person name="Hoyer L."/>
        </authorList>
    </citation>
    <scope>NUCLEOTIDE SEQUENCE</scope>
    <source>
        <strain evidence="1">16-2883</strain>
    </source>
</reference>
<evidence type="ECO:0000313" key="2">
    <source>
        <dbReference type="Proteomes" id="UP001219355"/>
    </source>
</evidence>
<gene>
    <name evidence="1" type="ORF">PRK78_004875</name>
</gene>
<evidence type="ECO:0000313" key="1">
    <source>
        <dbReference type="EMBL" id="WEW59403.1"/>
    </source>
</evidence>
<protein>
    <submittedName>
        <fullName evidence="1">Uncharacterized protein</fullName>
    </submittedName>
</protein>
<accession>A0AAF0DJA5</accession>
<proteinExistence type="predicted"/>
<sequence>MSGRALLGKCLHYTLIQLPGYDAEKVDKSDIEHLEAEWRILGDEDEAVLLGGSAATVSYKLSADEPHLPDILTDLFKELSVGSAIAIRLSRTGARFFVRAMLYLGWDTRGIAILPEDLNKSTDDSNKYFEYYYGLEFYTESDGTVKKLGFLSSALKSKQDPDSKE</sequence>